<dbReference type="Pfam" id="PF03481">
    <property type="entry name" value="Sua5_C"/>
    <property type="match status" value="1"/>
</dbReference>
<dbReference type="NCBIfam" id="TIGR00057">
    <property type="entry name" value="L-threonylcarbamoyladenylate synthase"/>
    <property type="match status" value="1"/>
</dbReference>
<comment type="similarity">
    <text evidence="2 13">Belongs to the SUA5 family.</text>
</comment>
<keyword evidence="10 13" id="KW-0067">ATP-binding</keyword>
<feature type="binding site" evidence="14">
    <location>
        <position position="64"/>
    </location>
    <ligand>
        <name>L-threonine</name>
        <dbReference type="ChEBI" id="CHEBI:57926"/>
    </ligand>
</feature>
<dbReference type="InterPro" id="IPR038385">
    <property type="entry name" value="Sua5/YwlC_C"/>
</dbReference>
<dbReference type="Pfam" id="PF01300">
    <property type="entry name" value="Sua5_yciO_yrdC"/>
    <property type="match status" value="1"/>
</dbReference>
<dbReference type="GO" id="GO:0000049">
    <property type="term" value="F:tRNA binding"/>
    <property type="evidence" value="ECO:0007669"/>
    <property type="project" value="TreeGrafter"/>
</dbReference>
<feature type="binding site" evidence="14">
    <location>
        <position position="178"/>
    </location>
    <ligand>
        <name>L-threonine</name>
        <dbReference type="ChEBI" id="CHEBI:57926"/>
    </ligand>
</feature>
<dbReference type="PROSITE" id="PS51163">
    <property type="entry name" value="YRDC"/>
    <property type="match status" value="1"/>
</dbReference>
<dbReference type="AlphaFoldDB" id="A0A9D1ZWC5"/>
<dbReference type="InterPro" id="IPR006070">
    <property type="entry name" value="Sua5-like_dom"/>
</dbReference>
<feature type="binding site" evidence="14">
    <location>
        <position position="114"/>
    </location>
    <ligand>
        <name>ATP</name>
        <dbReference type="ChEBI" id="CHEBI:30616"/>
    </ligand>
</feature>
<feature type="binding site" evidence="14">
    <location>
        <position position="140"/>
    </location>
    <ligand>
        <name>ATP</name>
        <dbReference type="ChEBI" id="CHEBI:30616"/>
    </ligand>
</feature>
<comment type="catalytic activity">
    <reaction evidence="12 13">
        <text>L-threonine + hydrogencarbonate + ATP = L-threonylcarbamoyladenylate + diphosphate + H2O</text>
        <dbReference type="Rhea" id="RHEA:36407"/>
        <dbReference type="ChEBI" id="CHEBI:15377"/>
        <dbReference type="ChEBI" id="CHEBI:17544"/>
        <dbReference type="ChEBI" id="CHEBI:30616"/>
        <dbReference type="ChEBI" id="CHEBI:33019"/>
        <dbReference type="ChEBI" id="CHEBI:57926"/>
        <dbReference type="ChEBI" id="CHEBI:73682"/>
        <dbReference type="EC" id="2.7.7.87"/>
    </reaction>
</comment>
<dbReference type="Gene3D" id="3.40.50.11030">
    <property type="entry name" value="Threonylcarbamoyl-AMP synthase, C-terminal domain"/>
    <property type="match status" value="1"/>
</dbReference>
<feature type="binding site" evidence="14">
    <location>
        <position position="55"/>
    </location>
    <ligand>
        <name>ATP</name>
        <dbReference type="ChEBI" id="CHEBI:30616"/>
    </ligand>
</feature>
<comment type="subcellular location">
    <subcellularLocation>
        <location evidence="1 13">Cytoplasm</location>
    </subcellularLocation>
</comment>
<proteinExistence type="inferred from homology"/>
<organism evidence="16 17">
    <name type="scientific">Candidatus Borkfalkia excrementigallinarum</name>
    <dbReference type="NCBI Taxonomy" id="2838506"/>
    <lineage>
        <taxon>Bacteria</taxon>
        <taxon>Bacillati</taxon>
        <taxon>Bacillota</taxon>
        <taxon>Clostridia</taxon>
        <taxon>Christensenellales</taxon>
        <taxon>Christensenellaceae</taxon>
        <taxon>Candidatus Borkfalkia</taxon>
    </lineage>
</organism>
<evidence type="ECO:0000256" key="13">
    <source>
        <dbReference type="PIRNR" id="PIRNR004930"/>
    </source>
</evidence>
<dbReference type="EC" id="2.7.7.87" evidence="3 13"/>
<reference evidence="16" key="2">
    <citation type="submission" date="2021-04" db="EMBL/GenBank/DDBJ databases">
        <authorList>
            <person name="Gilroy R."/>
        </authorList>
    </citation>
    <scope>NUCLEOTIDE SEQUENCE</scope>
    <source>
        <strain evidence="16">1345</strain>
    </source>
</reference>
<keyword evidence="9 13" id="KW-0547">Nucleotide-binding</keyword>
<evidence type="ECO:0000256" key="3">
    <source>
        <dbReference type="ARBA" id="ARBA00012584"/>
    </source>
</evidence>
<evidence type="ECO:0000256" key="1">
    <source>
        <dbReference type="ARBA" id="ARBA00004496"/>
    </source>
</evidence>
<dbReference type="GO" id="GO:0008033">
    <property type="term" value="P:tRNA processing"/>
    <property type="evidence" value="ECO:0007669"/>
    <property type="project" value="UniProtKB-KW"/>
</dbReference>
<dbReference type="GO" id="GO:0006450">
    <property type="term" value="P:regulation of translational fidelity"/>
    <property type="evidence" value="ECO:0007669"/>
    <property type="project" value="TreeGrafter"/>
</dbReference>
<sequence length="331" mass="36082">MDTHILPINEDSLRQAKSLLLAGEAVAFPTETVYGLGADARSDSAVENIYRVKGRPSDNPLIVHIHKDFNLSDLVVDDQLYAKKLREAFLPGPLTLVYKSRDVVSAKVSCGLHTLAVRVPSHEGAQRFLRYVDLPVAAPSANRSKHVSPVTARHVSDDLNGKIALILDGGPCWGGIESTVCDVTGEYPVVLRQGLVSREMIESVVGKCGVYVPKEGEQVRSPGMKYKHYAPSCKTYLFEAGEADAALKYFNSLSDIKAYVLCEDRQAEKFPAERVLNLGQTAEDMAANLYVLLRRAEEVADVLIAIKPSERGGVMDGVLNRLSKACAGEKT</sequence>
<dbReference type="InterPro" id="IPR017945">
    <property type="entry name" value="DHBP_synth_RibB-like_a/b_dom"/>
</dbReference>
<evidence type="ECO:0000256" key="14">
    <source>
        <dbReference type="PIRSR" id="PIRSR004930-1"/>
    </source>
</evidence>
<dbReference type="PANTHER" id="PTHR17490:SF16">
    <property type="entry name" value="THREONYLCARBAMOYL-AMP SYNTHASE"/>
    <property type="match status" value="1"/>
</dbReference>
<dbReference type="PIRSF" id="PIRSF004930">
    <property type="entry name" value="Tln_factor_SUA5"/>
    <property type="match status" value="1"/>
</dbReference>
<evidence type="ECO:0000256" key="7">
    <source>
        <dbReference type="ARBA" id="ARBA00022694"/>
    </source>
</evidence>
<keyword evidence="5 13" id="KW-0963">Cytoplasm</keyword>
<dbReference type="Gene3D" id="3.90.870.10">
    <property type="entry name" value="DHBP synthase"/>
    <property type="match status" value="1"/>
</dbReference>
<dbReference type="InterPro" id="IPR050156">
    <property type="entry name" value="TC-AMP_synthase_SUA5"/>
</dbReference>
<dbReference type="EMBL" id="DXCQ01000028">
    <property type="protein sequence ID" value="HIY96641.1"/>
    <property type="molecule type" value="Genomic_DNA"/>
</dbReference>
<feature type="binding site" evidence="14">
    <location>
        <position position="32"/>
    </location>
    <ligand>
        <name>L-threonine</name>
        <dbReference type="ChEBI" id="CHEBI:57926"/>
    </ligand>
</feature>
<feature type="binding site" evidence="14">
    <location>
        <position position="59"/>
    </location>
    <ligand>
        <name>ATP</name>
        <dbReference type="ChEBI" id="CHEBI:30616"/>
    </ligand>
</feature>
<dbReference type="InterPro" id="IPR005145">
    <property type="entry name" value="Sua5_C"/>
</dbReference>
<comment type="caution">
    <text evidence="16">The sequence shown here is derived from an EMBL/GenBank/DDBJ whole genome shotgun (WGS) entry which is preliminary data.</text>
</comment>
<reference evidence="16" key="1">
    <citation type="journal article" date="2021" name="PeerJ">
        <title>Extensive microbial diversity within the chicken gut microbiome revealed by metagenomics and culture.</title>
        <authorList>
            <person name="Gilroy R."/>
            <person name="Ravi A."/>
            <person name="Getino M."/>
            <person name="Pursley I."/>
            <person name="Horton D.L."/>
            <person name="Alikhan N.F."/>
            <person name="Baker D."/>
            <person name="Gharbi K."/>
            <person name="Hall N."/>
            <person name="Watson M."/>
            <person name="Adriaenssens E.M."/>
            <person name="Foster-Nyarko E."/>
            <person name="Jarju S."/>
            <person name="Secka A."/>
            <person name="Antonio M."/>
            <person name="Oren A."/>
            <person name="Chaudhuri R.R."/>
            <person name="La Ragione R."/>
            <person name="Hildebrand F."/>
            <person name="Pallen M.J."/>
        </authorList>
    </citation>
    <scope>NUCLEOTIDE SEQUENCE</scope>
    <source>
        <strain evidence="16">1345</strain>
    </source>
</reference>
<dbReference type="FunFam" id="3.90.870.10:FF:000009">
    <property type="entry name" value="Threonylcarbamoyl-AMP synthase, putative"/>
    <property type="match status" value="1"/>
</dbReference>
<evidence type="ECO:0000256" key="5">
    <source>
        <dbReference type="ARBA" id="ARBA00022490"/>
    </source>
</evidence>
<dbReference type="PANTHER" id="PTHR17490">
    <property type="entry name" value="SUA5"/>
    <property type="match status" value="1"/>
</dbReference>
<evidence type="ECO:0000256" key="11">
    <source>
        <dbReference type="ARBA" id="ARBA00029774"/>
    </source>
</evidence>
<evidence type="ECO:0000256" key="9">
    <source>
        <dbReference type="ARBA" id="ARBA00022741"/>
    </source>
</evidence>
<dbReference type="GO" id="GO:0003725">
    <property type="term" value="F:double-stranded RNA binding"/>
    <property type="evidence" value="ECO:0007669"/>
    <property type="project" value="UniProtKB-UniRule"/>
</dbReference>
<evidence type="ECO:0000256" key="10">
    <source>
        <dbReference type="ARBA" id="ARBA00022840"/>
    </source>
</evidence>
<feature type="binding site" evidence="14">
    <location>
        <position position="118"/>
    </location>
    <ligand>
        <name>ATP</name>
        <dbReference type="ChEBI" id="CHEBI:30616"/>
    </ligand>
</feature>
<accession>A0A9D1ZWC5</accession>
<protein>
    <recommendedName>
        <fullName evidence="4 13">Threonylcarbamoyl-AMP synthase</fullName>
        <shortName evidence="13">TC-AMP synthase</shortName>
        <ecNumber evidence="3 13">2.7.7.87</ecNumber>
    </recommendedName>
    <alternativeName>
        <fullName evidence="11 13">L-threonylcarbamoyladenylate synthase</fullName>
    </alternativeName>
</protein>
<evidence type="ECO:0000259" key="15">
    <source>
        <dbReference type="PROSITE" id="PS51163"/>
    </source>
</evidence>
<feature type="binding site" evidence="14">
    <location>
        <position position="138"/>
    </location>
    <ligand>
        <name>L-threonine</name>
        <dbReference type="ChEBI" id="CHEBI:57926"/>
    </ligand>
</feature>
<evidence type="ECO:0000256" key="8">
    <source>
        <dbReference type="ARBA" id="ARBA00022695"/>
    </source>
</evidence>
<dbReference type="Proteomes" id="UP000886750">
    <property type="component" value="Unassembled WGS sequence"/>
</dbReference>
<feature type="domain" description="YrdC-like" evidence="15">
    <location>
        <begin position="10"/>
        <end position="196"/>
    </location>
</feature>
<keyword evidence="8 13" id="KW-0548">Nucleotidyltransferase</keyword>
<dbReference type="GO" id="GO:0005524">
    <property type="term" value="F:ATP binding"/>
    <property type="evidence" value="ECO:0007669"/>
    <property type="project" value="UniProtKB-UniRule"/>
</dbReference>
<evidence type="ECO:0000313" key="16">
    <source>
        <dbReference type="EMBL" id="HIY96641.1"/>
    </source>
</evidence>
<evidence type="ECO:0000256" key="2">
    <source>
        <dbReference type="ARBA" id="ARBA00007663"/>
    </source>
</evidence>
<evidence type="ECO:0000256" key="6">
    <source>
        <dbReference type="ARBA" id="ARBA00022679"/>
    </source>
</evidence>
<feature type="binding site" evidence="14">
    <location>
        <position position="229"/>
    </location>
    <ligand>
        <name>ATP</name>
        <dbReference type="ChEBI" id="CHEBI:30616"/>
    </ligand>
</feature>
<evidence type="ECO:0000256" key="4">
    <source>
        <dbReference type="ARBA" id="ARBA00015492"/>
    </source>
</evidence>
<dbReference type="GO" id="GO:0005737">
    <property type="term" value="C:cytoplasm"/>
    <property type="evidence" value="ECO:0007669"/>
    <property type="project" value="UniProtKB-SubCell"/>
</dbReference>
<dbReference type="InterPro" id="IPR010923">
    <property type="entry name" value="T(6)A37_SUA5"/>
</dbReference>
<gene>
    <name evidence="16" type="ORF">H9729_03035</name>
</gene>
<keyword evidence="7 13" id="KW-0819">tRNA processing</keyword>
<comment type="function">
    <text evidence="13">Required for the formation of a threonylcarbamoyl group on adenosine at position 37 (t(6)A37) in tRNAs that read codons beginning with adenine.</text>
</comment>
<feature type="binding site" evidence="14">
    <location>
        <position position="192"/>
    </location>
    <ligand>
        <name>ATP</name>
        <dbReference type="ChEBI" id="CHEBI:30616"/>
    </ligand>
</feature>
<evidence type="ECO:0000256" key="12">
    <source>
        <dbReference type="ARBA" id="ARBA00048366"/>
    </source>
</evidence>
<feature type="binding site" evidence="14">
    <location>
        <position position="148"/>
    </location>
    <ligand>
        <name>ATP</name>
        <dbReference type="ChEBI" id="CHEBI:30616"/>
    </ligand>
</feature>
<evidence type="ECO:0000313" key="17">
    <source>
        <dbReference type="Proteomes" id="UP000886750"/>
    </source>
</evidence>
<dbReference type="SUPFAM" id="SSF55821">
    <property type="entry name" value="YrdC/RibB"/>
    <property type="match status" value="1"/>
</dbReference>
<keyword evidence="6 13" id="KW-0808">Transferase</keyword>
<dbReference type="GO" id="GO:0061710">
    <property type="term" value="F:L-threonylcarbamoyladenylate synthase"/>
    <property type="evidence" value="ECO:0007669"/>
    <property type="project" value="UniProtKB-EC"/>
</dbReference>
<name>A0A9D1ZWC5_9FIRM</name>